<keyword evidence="3" id="KW-1185">Reference proteome</keyword>
<comment type="caution">
    <text evidence="2">The sequence shown here is derived from an EMBL/GenBank/DDBJ whole genome shotgun (WGS) entry which is preliminary data.</text>
</comment>
<dbReference type="AlphaFoldDB" id="A0A417YHL3"/>
<evidence type="ECO:0000256" key="1">
    <source>
        <dbReference type="SAM" id="Coils"/>
    </source>
</evidence>
<keyword evidence="1" id="KW-0175">Coiled coil</keyword>
<dbReference type="Proteomes" id="UP000284416">
    <property type="component" value="Unassembled WGS sequence"/>
</dbReference>
<dbReference type="OrthoDB" id="2068443at2"/>
<name>A0A417YHL3_9BACI</name>
<proteinExistence type="predicted"/>
<dbReference type="RefSeq" id="WP_118924211.1">
    <property type="nucleotide sequence ID" value="NZ_QWEG01000019.1"/>
</dbReference>
<protein>
    <submittedName>
        <fullName evidence="2">Malate synthase</fullName>
    </submittedName>
</protein>
<sequence length="289" mass="34218">MNLINKKVTHKRFGTGSIVKHNDSVIEINFASENKKFVFPDVFGKHLKLHDRIVANSLEKIIQKMEMERKEEELKKEEEKKLQQKKQELRLEHEKLMKNHKLHPESQMVFWCDTEEQNSSFSEWKVFSGVIKSGNNKGKPNKPIRLHQNSAVLLTALDSRRPEKDRRILGVYMVNEDFIGKLCEDGNIPAHSKYRLQLTEQESDQMLFWEYYVNEKSPHRMTWNTGKYRYFNNSWMAQILLDIVSLKSDPEERELAQQFFEHFCKMNQITEEELPKPNGALLRISPKVN</sequence>
<accession>A0A417YHL3</accession>
<feature type="coiled-coil region" evidence="1">
    <location>
        <begin position="55"/>
        <end position="99"/>
    </location>
</feature>
<reference evidence="2 3" key="1">
    <citation type="journal article" date="2017" name="Int. J. Syst. Evol. Microbiol.">
        <title>Bacillus notoginsengisoli sp. nov., a novel bacterium isolated from the rhizosphere of Panax notoginseng.</title>
        <authorList>
            <person name="Zhang M.Y."/>
            <person name="Cheng J."/>
            <person name="Cai Y."/>
            <person name="Zhang T.Y."/>
            <person name="Wu Y.Y."/>
            <person name="Manikprabhu D."/>
            <person name="Li W.J."/>
            <person name="Zhang Y.X."/>
        </authorList>
    </citation>
    <scope>NUCLEOTIDE SEQUENCE [LARGE SCALE GENOMIC DNA]</scope>
    <source>
        <strain evidence="2 3">JCM 30743</strain>
    </source>
</reference>
<evidence type="ECO:0000313" key="2">
    <source>
        <dbReference type="EMBL" id="RHW32436.1"/>
    </source>
</evidence>
<dbReference type="EMBL" id="QWEG01000019">
    <property type="protein sequence ID" value="RHW32436.1"/>
    <property type="molecule type" value="Genomic_DNA"/>
</dbReference>
<organism evidence="2 3">
    <name type="scientific">Neobacillus notoginsengisoli</name>
    <dbReference type="NCBI Taxonomy" id="1578198"/>
    <lineage>
        <taxon>Bacteria</taxon>
        <taxon>Bacillati</taxon>
        <taxon>Bacillota</taxon>
        <taxon>Bacilli</taxon>
        <taxon>Bacillales</taxon>
        <taxon>Bacillaceae</taxon>
        <taxon>Neobacillus</taxon>
    </lineage>
</organism>
<evidence type="ECO:0000313" key="3">
    <source>
        <dbReference type="Proteomes" id="UP000284416"/>
    </source>
</evidence>
<gene>
    <name evidence="2" type="ORF">D1B31_21165</name>
</gene>